<dbReference type="AlphaFoldDB" id="A0AAV0R5G3"/>
<dbReference type="PANTHER" id="PTHR31639:SF312">
    <property type="entry name" value="CYCLIN-LIKE F-BOX"/>
    <property type="match status" value="1"/>
</dbReference>
<dbReference type="Gene3D" id="1.20.1280.50">
    <property type="match status" value="1"/>
</dbReference>
<protein>
    <recommendedName>
        <fullName evidence="1">F-box domain-containing protein</fullName>
    </recommendedName>
</protein>
<organism evidence="2 3">
    <name type="scientific">Linum tenue</name>
    <dbReference type="NCBI Taxonomy" id="586396"/>
    <lineage>
        <taxon>Eukaryota</taxon>
        <taxon>Viridiplantae</taxon>
        <taxon>Streptophyta</taxon>
        <taxon>Embryophyta</taxon>
        <taxon>Tracheophyta</taxon>
        <taxon>Spermatophyta</taxon>
        <taxon>Magnoliopsida</taxon>
        <taxon>eudicotyledons</taxon>
        <taxon>Gunneridae</taxon>
        <taxon>Pentapetalae</taxon>
        <taxon>rosids</taxon>
        <taxon>fabids</taxon>
        <taxon>Malpighiales</taxon>
        <taxon>Linaceae</taxon>
        <taxon>Linum</taxon>
    </lineage>
</organism>
<sequence>MKRTCDSSADRLTDLPVEVIQRILVFLPIKDAAKTSVLSRKWRHQWRSIPQLVFDDGFARIPRVSESESESKVRNKFIMLNLYRALLVHDGPITKFVLSIPGLTPCDEIDNVVLHLSNKGLQDLTLEFYGPGYNKDGYQLHSSLFSAIHLKCLTLQSCEVTQPSWFIGFSKLTDLRLEEVTLPCDFFTNFLTMCPALESLRVTDCGGYAFELEIVAPFLKSFHLNGSLKDISFKCTPRLLSLTLDVYETDMHEMVAFFASITTLQQLCISTQFMRELAEANKNVPTRLPSPLHGLEVLEIIDVALDSLELKHVFLCLITSSPNLRRLRVEIDFNQLFYLAGTTEFSSIRKLLEAEDCPGFSGRFFQHLKVFRLEASCGTQVELDLVRFILATAPLLQRIHITPACHLSFETRLKFTVEAMRYKRVSKEAQLIYDMDFDQ</sequence>
<dbReference type="InterPro" id="IPR036047">
    <property type="entry name" value="F-box-like_dom_sf"/>
</dbReference>
<dbReference type="SUPFAM" id="SSF81383">
    <property type="entry name" value="F-box domain"/>
    <property type="match status" value="1"/>
</dbReference>
<dbReference type="EMBL" id="CAMGYJ010000010">
    <property type="protein sequence ID" value="CAI0552750.1"/>
    <property type="molecule type" value="Genomic_DNA"/>
</dbReference>
<keyword evidence="3" id="KW-1185">Reference proteome</keyword>
<dbReference type="PANTHER" id="PTHR31639">
    <property type="entry name" value="F-BOX PROTEIN-LIKE"/>
    <property type="match status" value="1"/>
</dbReference>
<dbReference type="InterPro" id="IPR053781">
    <property type="entry name" value="F-box_AtFBL13-like"/>
</dbReference>
<dbReference type="InterPro" id="IPR055411">
    <property type="entry name" value="LRR_FXL15/At3g58940/PEG3-like"/>
</dbReference>
<dbReference type="CDD" id="cd22160">
    <property type="entry name" value="F-box_AtFBL13-like"/>
    <property type="match status" value="1"/>
</dbReference>
<feature type="domain" description="F-box" evidence="1">
    <location>
        <begin position="9"/>
        <end position="61"/>
    </location>
</feature>
<comment type="caution">
    <text evidence="2">The sequence shown here is derived from an EMBL/GenBank/DDBJ whole genome shotgun (WGS) entry which is preliminary data.</text>
</comment>
<evidence type="ECO:0000313" key="3">
    <source>
        <dbReference type="Proteomes" id="UP001154282"/>
    </source>
</evidence>
<gene>
    <name evidence="2" type="ORF">LITE_LOCUS46570</name>
</gene>
<evidence type="ECO:0000313" key="2">
    <source>
        <dbReference type="EMBL" id="CAI0552750.1"/>
    </source>
</evidence>
<dbReference type="SUPFAM" id="SSF52047">
    <property type="entry name" value="RNI-like"/>
    <property type="match status" value="1"/>
</dbReference>
<reference evidence="2" key="1">
    <citation type="submission" date="2022-08" db="EMBL/GenBank/DDBJ databases">
        <authorList>
            <person name="Gutierrez-Valencia J."/>
        </authorList>
    </citation>
    <scope>NUCLEOTIDE SEQUENCE</scope>
</reference>
<evidence type="ECO:0000259" key="1">
    <source>
        <dbReference type="PROSITE" id="PS50181"/>
    </source>
</evidence>
<dbReference type="Gene3D" id="3.80.10.10">
    <property type="entry name" value="Ribonuclease Inhibitor"/>
    <property type="match status" value="1"/>
</dbReference>
<name>A0AAV0R5G3_9ROSI</name>
<dbReference type="Pfam" id="PF00646">
    <property type="entry name" value="F-box"/>
    <property type="match status" value="1"/>
</dbReference>
<proteinExistence type="predicted"/>
<dbReference type="InterPro" id="IPR032675">
    <property type="entry name" value="LRR_dom_sf"/>
</dbReference>
<accession>A0AAV0R5G3</accession>
<dbReference type="Pfam" id="PF24758">
    <property type="entry name" value="LRR_At5g56370"/>
    <property type="match status" value="1"/>
</dbReference>
<dbReference type="PROSITE" id="PS50181">
    <property type="entry name" value="FBOX"/>
    <property type="match status" value="1"/>
</dbReference>
<dbReference type="Proteomes" id="UP001154282">
    <property type="component" value="Unassembled WGS sequence"/>
</dbReference>
<dbReference type="InterPro" id="IPR001810">
    <property type="entry name" value="F-box_dom"/>
</dbReference>